<dbReference type="InterPro" id="IPR000073">
    <property type="entry name" value="AB_hydrolase_1"/>
</dbReference>
<dbReference type="PRINTS" id="PR00412">
    <property type="entry name" value="EPOXHYDRLASE"/>
</dbReference>
<gene>
    <name evidence="5" type="ORF">PsYK624_056340</name>
</gene>
<feature type="signal peptide" evidence="3">
    <location>
        <begin position="1"/>
        <end position="21"/>
    </location>
</feature>
<proteinExistence type="inferred from homology"/>
<dbReference type="Proteomes" id="UP000703269">
    <property type="component" value="Unassembled WGS sequence"/>
</dbReference>
<dbReference type="AlphaFoldDB" id="A0A9P3LD47"/>
<evidence type="ECO:0000313" key="6">
    <source>
        <dbReference type="Proteomes" id="UP000703269"/>
    </source>
</evidence>
<dbReference type="GO" id="GO:0016787">
    <property type="term" value="F:hydrolase activity"/>
    <property type="evidence" value="ECO:0007669"/>
    <property type="project" value="UniProtKB-KW"/>
</dbReference>
<dbReference type="EMBL" id="BPQB01000013">
    <property type="protein sequence ID" value="GJE89532.1"/>
    <property type="molecule type" value="Genomic_DNA"/>
</dbReference>
<organism evidence="5 6">
    <name type="scientific">Phanerochaete sordida</name>
    <dbReference type="NCBI Taxonomy" id="48140"/>
    <lineage>
        <taxon>Eukaryota</taxon>
        <taxon>Fungi</taxon>
        <taxon>Dikarya</taxon>
        <taxon>Basidiomycota</taxon>
        <taxon>Agaricomycotina</taxon>
        <taxon>Agaricomycetes</taxon>
        <taxon>Polyporales</taxon>
        <taxon>Phanerochaetaceae</taxon>
        <taxon>Phanerochaete</taxon>
    </lineage>
</organism>
<evidence type="ECO:0000256" key="2">
    <source>
        <dbReference type="ARBA" id="ARBA00038334"/>
    </source>
</evidence>
<dbReference type="Pfam" id="PF00561">
    <property type="entry name" value="Abhydrolase_1"/>
    <property type="match status" value="1"/>
</dbReference>
<protein>
    <submittedName>
        <fullName evidence="5">Alpha/beta hydrolase</fullName>
    </submittedName>
</protein>
<dbReference type="SUPFAM" id="SSF53474">
    <property type="entry name" value="alpha/beta-Hydrolases"/>
    <property type="match status" value="1"/>
</dbReference>
<comment type="similarity">
    <text evidence="2">Belongs to the AB hydrolase superfamily. Epoxide hydrolase family.</text>
</comment>
<accession>A0A9P3LD47</accession>
<dbReference type="InterPro" id="IPR000639">
    <property type="entry name" value="Epox_hydrolase-like"/>
</dbReference>
<feature type="chain" id="PRO_5040466989" evidence="3">
    <location>
        <begin position="22"/>
        <end position="358"/>
    </location>
</feature>
<keyword evidence="6" id="KW-1185">Reference proteome</keyword>
<feature type="domain" description="AB hydrolase-1" evidence="4">
    <location>
        <begin position="52"/>
        <end position="171"/>
    </location>
</feature>
<dbReference type="OrthoDB" id="408373at2759"/>
<keyword evidence="3" id="KW-0732">Signal</keyword>
<dbReference type="PANTHER" id="PTHR43329">
    <property type="entry name" value="EPOXIDE HYDROLASE"/>
    <property type="match status" value="1"/>
</dbReference>
<comment type="caution">
    <text evidence="5">The sequence shown here is derived from an EMBL/GenBank/DDBJ whole genome shotgun (WGS) entry which is preliminary data.</text>
</comment>
<sequence length="358" mass="39463">MKSILLQIFLLSFALLSAAIAVDTSGSLSKNVIVSRGLNYHYLYTPAQPSKPTLLFCHGFPSNARDWHPIASTLQAKGYGVLIPDMLGNGGTAKPTDPAAFVNSLISRDIVDILDAEKLDTVVAVGHDWGSKVISGVANHFPDRVSAYAFFAVPFEVVVPPTNFTAELAQQRAQYGYELYGYWLFMEAPDANAVMLAHMDSFVSILFPNDPAIWKTHFAPTGVFRKSLEENYLAPLPSWMSEGDKEYVVDFYRRGGFPTSWYTIMATGLSQADDEKTIPDAQKFPPARAPIYFGVGQQDAICLPEIGYQAFANDGFKGHNITIKEYPGDHWLIRSEAAEIASDLEGWLENSVLPILPL</sequence>
<evidence type="ECO:0000256" key="1">
    <source>
        <dbReference type="ARBA" id="ARBA00022801"/>
    </source>
</evidence>
<keyword evidence="1 5" id="KW-0378">Hydrolase</keyword>
<evidence type="ECO:0000259" key="4">
    <source>
        <dbReference type="Pfam" id="PF00561"/>
    </source>
</evidence>
<dbReference type="Gene3D" id="3.40.50.1820">
    <property type="entry name" value="alpha/beta hydrolase"/>
    <property type="match status" value="1"/>
</dbReference>
<evidence type="ECO:0000256" key="3">
    <source>
        <dbReference type="SAM" id="SignalP"/>
    </source>
</evidence>
<dbReference type="InterPro" id="IPR029058">
    <property type="entry name" value="AB_hydrolase_fold"/>
</dbReference>
<evidence type="ECO:0000313" key="5">
    <source>
        <dbReference type="EMBL" id="GJE89532.1"/>
    </source>
</evidence>
<reference evidence="5 6" key="1">
    <citation type="submission" date="2021-08" db="EMBL/GenBank/DDBJ databases">
        <title>Draft Genome Sequence of Phanerochaete sordida strain YK-624.</title>
        <authorList>
            <person name="Mori T."/>
            <person name="Dohra H."/>
            <person name="Suzuki T."/>
            <person name="Kawagishi H."/>
            <person name="Hirai H."/>
        </authorList>
    </citation>
    <scope>NUCLEOTIDE SEQUENCE [LARGE SCALE GENOMIC DNA]</scope>
    <source>
        <strain evidence="5 6">YK-624</strain>
    </source>
</reference>
<name>A0A9P3LD47_9APHY</name>